<keyword evidence="3" id="KW-1185">Reference proteome</keyword>
<feature type="region of interest" description="Disordered" evidence="1">
    <location>
        <begin position="124"/>
        <end position="164"/>
    </location>
</feature>
<dbReference type="EMBL" id="KQ085937">
    <property type="protein sequence ID" value="KLO14927.1"/>
    <property type="molecule type" value="Genomic_DNA"/>
</dbReference>
<feature type="region of interest" description="Disordered" evidence="1">
    <location>
        <begin position="57"/>
        <end position="92"/>
    </location>
</feature>
<name>A0A0H2RTN5_9AGAM</name>
<protein>
    <submittedName>
        <fullName evidence="2">Uncharacterized protein</fullName>
    </submittedName>
</protein>
<evidence type="ECO:0000313" key="3">
    <source>
        <dbReference type="Proteomes" id="UP000053477"/>
    </source>
</evidence>
<dbReference type="InParanoid" id="A0A0H2RTN5"/>
<feature type="compositionally biased region" description="Basic and acidic residues" evidence="1">
    <location>
        <begin position="152"/>
        <end position="164"/>
    </location>
</feature>
<reference evidence="2 3" key="1">
    <citation type="submission" date="2015-04" db="EMBL/GenBank/DDBJ databases">
        <title>Complete genome sequence of Schizopora paradoxa KUC8140, a cosmopolitan wood degrader in East Asia.</title>
        <authorList>
            <consortium name="DOE Joint Genome Institute"/>
            <person name="Min B."/>
            <person name="Park H."/>
            <person name="Jang Y."/>
            <person name="Kim J.-J."/>
            <person name="Kim K.H."/>
            <person name="Pangilinan J."/>
            <person name="Lipzen A."/>
            <person name="Riley R."/>
            <person name="Grigoriev I.V."/>
            <person name="Spatafora J.W."/>
            <person name="Choi I.-G."/>
        </authorList>
    </citation>
    <scope>NUCLEOTIDE SEQUENCE [LARGE SCALE GENOMIC DNA]</scope>
    <source>
        <strain evidence="2 3">KUC8140</strain>
    </source>
</reference>
<gene>
    <name evidence="2" type="ORF">SCHPADRAFT_888946</name>
</gene>
<organism evidence="2 3">
    <name type="scientific">Schizopora paradoxa</name>
    <dbReference type="NCBI Taxonomy" id="27342"/>
    <lineage>
        <taxon>Eukaryota</taxon>
        <taxon>Fungi</taxon>
        <taxon>Dikarya</taxon>
        <taxon>Basidiomycota</taxon>
        <taxon>Agaricomycotina</taxon>
        <taxon>Agaricomycetes</taxon>
        <taxon>Hymenochaetales</taxon>
        <taxon>Schizoporaceae</taxon>
        <taxon>Schizopora</taxon>
    </lineage>
</organism>
<dbReference type="AlphaFoldDB" id="A0A0H2RTN5"/>
<accession>A0A0H2RTN5</accession>
<evidence type="ECO:0000313" key="2">
    <source>
        <dbReference type="EMBL" id="KLO14927.1"/>
    </source>
</evidence>
<dbReference type="Proteomes" id="UP000053477">
    <property type="component" value="Unassembled WGS sequence"/>
</dbReference>
<evidence type="ECO:0000256" key="1">
    <source>
        <dbReference type="SAM" id="MobiDB-lite"/>
    </source>
</evidence>
<sequence length="241" mass="27690">MKVGTWRWGAGYEGGAAAAKCQGARCYQKFPLAKNVTRRTCTTRFVADVNHRTNFREPPAKSCHATATSPNCPMHMSDPGPEPTFPSDATSRLAGSRKPFARAGEQEDAGPRKPRFWTVWDTSLARSQSQRGGENNGKKNEQKGRRKKRGERIHSKKGENESNRLIHPHFEIQFQTCIANLSQIVTSFREYMYRQQRQSQWQDRQILTNLQSYANRKETLTTYEESADYNNKEVEEEEERV</sequence>
<proteinExistence type="predicted"/>